<dbReference type="EMBL" id="JAWWNJ010000065">
    <property type="protein sequence ID" value="KAK7012496.1"/>
    <property type="molecule type" value="Genomic_DNA"/>
</dbReference>
<dbReference type="Proteomes" id="UP001362999">
    <property type="component" value="Unassembled WGS sequence"/>
</dbReference>
<name>A0AAW0CBL9_9AGAR</name>
<evidence type="ECO:0000256" key="1">
    <source>
        <dbReference type="SAM" id="SignalP"/>
    </source>
</evidence>
<protein>
    <submittedName>
        <fullName evidence="3">Uncharacterized protein</fullName>
    </submittedName>
</protein>
<proteinExistence type="predicted"/>
<keyword evidence="1" id="KW-0732">Signal</keyword>
<accession>A0AAW0CBL9</accession>
<dbReference type="EMBL" id="JAWWNJ010000018">
    <property type="protein sequence ID" value="KAK7037178.1"/>
    <property type="molecule type" value="Genomic_DNA"/>
</dbReference>
<evidence type="ECO:0000313" key="2">
    <source>
        <dbReference type="EMBL" id="KAK7012496.1"/>
    </source>
</evidence>
<organism evidence="3 4">
    <name type="scientific">Favolaschia claudopus</name>
    <dbReference type="NCBI Taxonomy" id="2862362"/>
    <lineage>
        <taxon>Eukaryota</taxon>
        <taxon>Fungi</taxon>
        <taxon>Dikarya</taxon>
        <taxon>Basidiomycota</taxon>
        <taxon>Agaricomycotina</taxon>
        <taxon>Agaricomycetes</taxon>
        <taxon>Agaricomycetidae</taxon>
        <taxon>Agaricales</taxon>
        <taxon>Marasmiineae</taxon>
        <taxon>Mycenaceae</taxon>
        <taxon>Favolaschia</taxon>
    </lineage>
</organism>
<keyword evidence="4" id="KW-1185">Reference proteome</keyword>
<evidence type="ECO:0000313" key="3">
    <source>
        <dbReference type="EMBL" id="KAK7037178.1"/>
    </source>
</evidence>
<comment type="caution">
    <text evidence="3">The sequence shown here is derived from an EMBL/GenBank/DDBJ whole genome shotgun (WGS) entry which is preliminary data.</text>
</comment>
<feature type="chain" id="PRO_5044716821" evidence="1">
    <location>
        <begin position="26"/>
        <end position="188"/>
    </location>
</feature>
<gene>
    <name evidence="3" type="ORF">R3P38DRAFT_2771183</name>
    <name evidence="2" type="ORF">R3P38DRAFT_2790741</name>
</gene>
<evidence type="ECO:0000313" key="4">
    <source>
        <dbReference type="Proteomes" id="UP001362999"/>
    </source>
</evidence>
<feature type="signal peptide" evidence="1">
    <location>
        <begin position="1"/>
        <end position="25"/>
    </location>
</feature>
<sequence>MRRDSSLHVWCRKIWVFVLILPGQPESLFKEVQPNLVRNMTDWARSLLGITDAEISQADRTGRRRENLIPLIRSWDATSRILAKFCVSAQHREHHFSGGLEVSFHEILAQLGWGETYFSKKTSWFTDAVNASKPANTANAELYEFWNTICFVWGPGGPAQTGIIPSKHSSNQREVARHSAPLHSWYLQ</sequence>
<reference evidence="3 4" key="1">
    <citation type="journal article" date="2024" name="J Genomics">
        <title>Draft genome sequencing and assembly of Favolaschia claudopus CIRM-BRFM 2984 isolated from oak limbs.</title>
        <authorList>
            <person name="Navarro D."/>
            <person name="Drula E."/>
            <person name="Chaduli D."/>
            <person name="Cazenave R."/>
            <person name="Ahrendt S."/>
            <person name="Wang J."/>
            <person name="Lipzen A."/>
            <person name="Daum C."/>
            <person name="Barry K."/>
            <person name="Grigoriev I.V."/>
            <person name="Favel A."/>
            <person name="Rosso M.N."/>
            <person name="Martin F."/>
        </authorList>
    </citation>
    <scope>NUCLEOTIDE SEQUENCE [LARGE SCALE GENOMIC DNA]</scope>
    <source>
        <strain evidence="3 4">CIRM-BRFM 2984</strain>
    </source>
</reference>
<dbReference type="AlphaFoldDB" id="A0AAW0CBL9"/>